<keyword evidence="2" id="KW-1185">Reference proteome</keyword>
<dbReference type="Proteomes" id="UP001057402">
    <property type="component" value="Chromosome 4"/>
</dbReference>
<comment type="caution">
    <text evidence="1">The sequence shown here is derived from an EMBL/GenBank/DDBJ whole genome shotgun (WGS) entry which is preliminary data.</text>
</comment>
<sequence length="1026" mass="111878">MTISSPVCSAAPCSSTCSLSGQVTQNGGIRAFYLQPKDFDCSCGLRGRRLLRLSTDRGLQRVAFRVQALKDPTECIGNSIEQSVRSPSLLCDQDGSYNIGTLHLQFIENPEVPAPDPYMAFVGTAEQSIDTGLKSLDSVDAEKVLAFDETSKGLVASPESMPVDNDFLSGLKLSIEGSSSGVNALSSINEAVEKIEYTLRSTYDSATSFVDGIFKKATSTIDGSVDQIEKSAANRYDNFSSDLKQAANQAAAASIDVLRSAVVVLEDSLIKGASFIVYSYNSSKEVLPLELRESLKIFEEKAAEFGKPVGVAGQQVYLVIEQLERTLGLDPSDPLVPFLLFLGTTSAFWAIYWSLTYGGYSGDLSPKMTLEILMGKEGAALIDVRPEVLRETQGIPDLRRAARFRYSRVSLPEVNGSLRSLVTSQRDLEDSLTAVIIRNLKNVQDRSKVILMDADGSRSKGIARALRKLGIKRSYLVQGGFQSWVKEGLRVKELKTENALTVLNEEAEAILAEINPSPLQLVAYGSGLLAAIYAIIEWETTLQLIGIVGISLTIYRRVGSYENLNDVKEDLRLLLVPAKLGAVAFSWAAGKLETNGLKLPTSPSSSEVQNRVLQAAAKHESQPSDDVEKGGLAQESFSPGFPPPPPRSPGKSISACAALSRAGRLRFSRKGRPLPKIKKWTMQAFPQEGENAVTVAGPRPMEWSTVPYNAPPGTVPSAKQRTSSLEAPIMLLTGHQSAIYTMKFNPAGTVIASGSHDREIFLWNVHGDCKNFMVLKGHKNAVLDLQWTTDGSQIISASADKTLRAWDAETGKQIKKMAEHSSFVNSCCPSRRGPPLVVSGSDDGTAKLWDMRQRCAIQTFPDKYQITAVSFSDASDKIYTGGIDNEVKVWDVRKGEVAMTLQGHQDAITGMQLSPDGSYLLTNAMDSKLCIWDMRPYAPQNRCVKILEGHQHNFEKNLLKCSWSLDGSKVTAGSADRMVYIWDTTSRRILYKLPGHTGSVNECVFHPTEPIIGSCSSDKQIYLGEI</sequence>
<dbReference type="EMBL" id="CM042883">
    <property type="protein sequence ID" value="KAI4373997.1"/>
    <property type="molecule type" value="Genomic_DNA"/>
</dbReference>
<reference evidence="2" key="1">
    <citation type="journal article" date="2023" name="Front. Plant Sci.">
        <title>Chromosomal-level genome assembly of Melastoma candidum provides insights into trichome evolution.</title>
        <authorList>
            <person name="Zhong Y."/>
            <person name="Wu W."/>
            <person name="Sun C."/>
            <person name="Zou P."/>
            <person name="Liu Y."/>
            <person name="Dai S."/>
            <person name="Zhou R."/>
        </authorList>
    </citation>
    <scope>NUCLEOTIDE SEQUENCE [LARGE SCALE GENOMIC DNA]</scope>
</reference>
<gene>
    <name evidence="1" type="ORF">MLD38_012048</name>
</gene>
<protein>
    <submittedName>
        <fullName evidence="1">Uncharacterized protein</fullName>
    </submittedName>
</protein>
<organism evidence="1 2">
    <name type="scientific">Melastoma candidum</name>
    <dbReference type="NCBI Taxonomy" id="119954"/>
    <lineage>
        <taxon>Eukaryota</taxon>
        <taxon>Viridiplantae</taxon>
        <taxon>Streptophyta</taxon>
        <taxon>Embryophyta</taxon>
        <taxon>Tracheophyta</taxon>
        <taxon>Spermatophyta</taxon>
        <taxon>Magnoliopsida</taxon>
        <taxon>eudicotyledons</taxon>
        <taxon>Gunneridae</taxon>
        <taxon>Pentapetalae</taxon>
        <taxon>rosids</taxon>
        <taxon>malvids</taxon>
        <taxon>Myrtales</taxon>
        <taxon>Melastomataceae</taxon>
        <taxon>Melastomatoideae</taxon>
        <taxon>Melastomateae</taxon>
        <taxon>Melastoma</taxon>
    </lineage>
</organism>
<accession>A0ACB9R6C6</accession>
<evidence type="ECO:0000313" key="2">
    <source>
        <dbReference type="Proteomes" id="UP001057402"/>
    </source>
</evidence>
<evidence type="ECO:0000313" key="1">
    <source>
        <dbReference type="EMBL" id="KAI4373997.1"/>
    </source>
</evidence>
<name>A0ACB9R6C6_9MYRT</name>
<proteinExistence type="predicted"/>